<evidence type="ECO:0000313" key="1">
    <source>
        <dbReference type="EMBL" id="KAH3804016.1"/>
    </source>
</evidence>
<organism evidence="1 2">
    <name type="scientific">Dreissena polymorpha</name>
    <name type="common">Zebra mussel</name>
    <name type="synonym">Mytilus polymorpha</name>
    <dbReference type="NCBI Taxonomy" id="45954"/>
    <lineage>
        <taxon>Eukaryota</taxon>
        <taxon>Metazoa</taxon>
        <taxon>Spiralia</taxon>
        <taxon>Lophotrochozoa</taxon>
        <taxon>Mollusca</taxon>
        <taxon>Bivalvia</taxon>
        <taxon>Autobranchia</taxon>
        <taxon>Heteroconchia</taxon>
        <taxon>Euheterodonta</taxon>
        <taxon>Imparidentia</taxon>
        <taxon>Neoheterodontei</taxon>
        <taxon>Myida</taxon>
        <taxon>Dreissenoidea</taxon>
        <taxon>Dreissenidae</taxon>
        <taxon>Dreissena</taxon>
    </lineage>
</organism>
<sequence>MRTNVFLYNLKSTVFVHDNLDLHFSFRITVGCVDLLAHWISSNCFSAPNDRDVANFI</sequence>
<dbReference type="EMBL" id="JAIWYP010000006">
    <property type="protein sequence ID" value="KAH3804016.1"/>
    <property type="molecule type" value="Genomic_DNA"/>
</dbReference>
<accession>A0A9D4FTJ7</accession>
<dbReference type="Proteomes" id="UP000828390">
    <property type="component" value="Unassembled WGS sequence"/>
</dbReference>
<reference evidence="1" key="2">
    <citation type="submission" date="2020-11" db="EMBL/GenBank/DDBJ databases">
        <authorList>
            <person name="McCartney M.A."/>
            <person name="Auch B."/>
            <person name="Kono T."/>
            <person name="Mallez S."/>
            <person name="Becker A."/>
            <person name="Gohl D.M."/>
            <person name="Silverstein K.A.T."/>
            <person name="Koren S."/>
            <person name="Bechman K.B."/>
            <person name="Herman A."/>
            <person name="Abrahante J.E."/>
            <person name="Garbe J."/>
        </authorList>
    </citation>
    <scope>NUCLEOTIDE SEQUENCE</scope>
    <source>
        <strain evidence="1">Duluth1</strain>
        <tissue evidence="1">Whole animal</tissue>
    </source>
</reference>
<name>A0A9D4FTJ7_DREPO</name>
<proteinExistence type="predicted"/>
<comment type="caution">
    <text evidence="1">The sequence shown here is derived from an EMBL/GenBank/DDBJ whole genome shotgun (WGS) entry which is preliminary data.</text>
</comment>
<keyword evidence="2" id="KW-1185">Reference proteome</keyword>
<evidence type="ECO:0000313" key="2">
    <source>
        <dbReference type="Proteomes" id="UP000828390"/>
    </source>
</evidence>
<dbReference type="AlphaFoldDB" id="A0A9D4FTJ7"/>
<gene>
    <name evidence="1" type="ORF">DPMN_132290</name>
</gene>
<protein>
    <submittedName>
        <fullName evidence="1">Uncharacterized protein</fullName>
    </submittedName>
</protein>
<reference evidence="1" key="1">
    <citation type="journal article" date="2019" name="bioRxiv">
        <title>The Genome of the Zebra Mussel, Dreissena polymorpha: A Resource for Invasive Species Research.</title>
        <authorList>
            <person name="McCartney M.A."/>
            <person name="Auch B."/>
            <person name="Kono T."/>
            <person name="Mallez S."/>
            <person name="Zhang Y."/>
            <person name="Obille A."/>
            <person name="Becker A."/>
            <person name="Abrahante J.E."/>
            <person name="Garbe J."/>
            <person name="Badalamenti J.P."/>
            <person name="Herman A."/>
            <person name="Mangelson H."/>
            <person name="Liachko I."/>
            <person name="Sullivan S."/>
            <person name="Sone E.D."/>
            <person name="Koren S."/>
            <person name="Silverstein K.A.T."/>
            <person name="Beckman K.B."/>
            <person name="Gohl D.M."/>
        </authorList>
    </citation>
    <scope>NUCLEOTIDE SEQUENCE</scope>
    <source>
        <strain evidence="1">Duluth1</strain>
        <tissue evidence="1">Whole animal</tissue>
    </source>
</reference>